<sequence>MEHTPNEMYDKRHTSWYNHNQTKKTIDIHPHALMAHELTKEQIESAFATRIAPARIRYRDHNADPARWAAIGLDLQGRPIELVYIKTADQAPLVIHANYLTKGFFKEWRQA</sequence>
<evidence type="ECO:0008006" key="3">
    <source>
        <dbReference type="Google" id="ProtNLM"/>
    </source>
</evidence>
<organism evidence="1 2">
    <name type="scientific">Bifidobacterium goeldii</name>
    <dbReference type="NCBI Taxonomy" id="2306975"/>
    <lineage>
        <taxon>Bacteria</taxon>
        <taxon>Bacillati</taxon>
        <taxon>Actinomycetota</taxon>
        <taxon>Actinomycetes</taxon>
        <taxon>Bifidobacteriales</taxon>
        <taxon>Bifidobacteriaceae</taxon>
        <taxon>Bifidobacterium</taxon>
    </lineage>
</organism>
<dbReference type="RefSeq" id="WP_206430733.1">
    <property type="nucleotide sequence ID" value="NZ_QXGL01000002.1"/>
</dbReference>
<gene>
    <name evidence="1" type="ORF">D2E25_0900</name>
</gene>
<evidence type="ECO:0000313" key="1">
    <source>
        <dbReference type="EMBL" id="RSX53577.1"/>
    </source>
</evidence>
<dbReference type="AlphaFoldDB" id="A0A430FL68"/>
<dbReference type="EMBL" id="QXGL01000002">
    <property type="protein sequence ID" value="RSX53577.1"/>
    <property type="molecule type" value="Genomic_DNA"/>
</dbReference>
<accession>A0A430FL68</accession>
<protein>
    <recommendedName>
        <fullName evidence="3">Toxin</fullName>
    </recommendedName>
</protein>
<dbReference type="Proteomes" id="UP000287533">
    <property type="component" value="Unassembled WGS sequence"/>
</dbReference>
<reference evidence="1 2" key="1">
    <citation type="submission" date="2018-09" db="EMBL/GenBank/DDBJ databases">
        <title>Characterization of the phylogenetic diversity of five novel species belonging to the genus Bifidobacterium.</title>
        <authorList>
            <person name="Lugli G.A."/>
            <person name="Duranti S."/>
            <person name="Milani C."/>
        </authorList>
    </citation>
    <scope>NUCLEOTIDE SEQUENCE [LARGE SCALE GENOMIC DNA]</scope>
    <source>
        <strain evidence="1 2">2034B</strain>
    </source>
</reference>
<keyword evidence="2" id="KW-1185">Reference proteome</keyword>
<evidence type="ECO:0000313" key="2">
    <source>
        <dbReference type="Proteomes" id="UP000287533"/>
    </source>
</evidence>
<proteinExistence type="predicted"/>
<name>A0A430FL68_9BIFI</name>
<comment type="caution">
    <text evidence="1">The sequence shown here is derived from an EMBL/GenBank/DDBJ whole genome shotgun (WGS) entry which is preliminary data.</text>
</comment>